<feature type="domain" description="CCHC-type" evidence="7">
    <location>
        <begin position="64"/>
        <end position="77"/>
    </location>
</feature>
<evidence type="ECO:0000256" key="3">
    <source>
        <dbReference type="ARBA" id="ARBA00022722"/>
    </source>
</evidence>
<dbReference type="InterPro" id="IPR036875">
    <property type="entry name" value="Znf_CCHC_sf"/>
</dbReference>
<dbReference type="InterPro" id="IPR001878">
    <property type="entry name" value="Znf_CCHC"/>
</dbReference>
<dbReference type="GO" id="GO:0003676">
    <property type="term" value="F:nucleic acid binding"/>
    <property type="evidence" value="ECO:0007669"/>
    <property type="project" value="InterPro"/>
</dbReference>
<dbReference type="OrthoDB" id="10069580at2759"/>
<dbReference type="RefSeq" id="XP_038064854.1">
    <property type="nucleotide sequence ID" value="XM_038208926.1"/>
</dbReference>
<dbReference type="SUPFAM" id="SSF50630">
    <property type="entry name" value="Acid proteases"/>
    <property type="match status" value="1"/>
</dbReference>
<dbReference type="SMART" id="SM00343">
    <property type="entry name" value="ZnF_C2HC"/>
    <property type="match status" value="2"/>
</dbReference>
<keyword evidence="6" id="KW-0479">Metal-binding</keyword>
<dbReference type="InterPro" id="IPR021109">
    <property type="entry name" value="Peptidase_aspartic_dom_sf"/>
</dbReference>
<name>A0A914AN51_PATMI</name>
<dbReference type="GO" id="GO:0016779">
    <property type="term" value="F:nucleotidyltransferase activity"/>
    <property type="evidence" value="ECO:0007669"/>
    <property type="project" value="UniProtKB-KW"/>
</dbReference>
<evidence type="ECO:0000259" key="8">
    <source>
        <dbReference type="PROSITE" id="PS50175"/>
    </source>
</evidence>
<dbReference type="EnsemblMetazoa" id="XM_038208926.1">
    <property type="protein sequence ID" value="XP_038064854.1"/>
    <property type="gene ID" value="LOC119735219"/>
</dbReference>
<keyword evidence="10" id="KW-1185">Reference proteome</keyword>
<keyword evidence="5" id="KW-0378">Hydrolase</keyword>
<keyword evidence="2" id="KW-0548">Nucleotidyltransferase</keyword>
<dbReference type="GO" id="GO:0006508">
    <property type="term" value="P:proteolysis"/>
    <property type="evidence" value="ECO:0007669"/>
    <property type="project" value="InterPro"/>
</dbReference>
<organism evidence="9 10">
    <name type="scientific">Patiria miniata</name>
    <name type="common">Bat star</name>
    <name type="synonym">Asterina miniata</name>
    <dbReference type="NCBI Taxonomy" id="46514"/>
    <lineage>
        <taxon>Eukaryota</taxon>
        <taxon>Metazoa</taxon>
        <taxon>Echinodermata</taxon>
        <taxon>Eleutherozoa</taxon>
        <taxon>Asterozoa</taxon>
        <taxon>Asteroidea</taxon>
        <taxon>Valvatacea</taxon>
        <taxon>Valvatida</taxon>
        <taxon>Asterinidae</taxon>
        <taxon>Patiria</taxon>
    </lineage>
</organism>
<feature type="domain" description="CCHC-type" evidence="7">
    <location>
        <begin position="44"/>
        <end position="58"/>
    </location>
</feature>
<dbReference type="Proteomes" id="UP000887568">
    <property type="component" value="Unplaced"/>
</dbReference>
<dbReference type="GO" id="GO:0004190">
    <property type="term" value="F:aspartic-type endopeptidase activity"/>
    <property type="evidence" value="ECO:0007669"/>
    <property type="project" value="InterPro"/>
</dbReference>
<evidence type="ECO:0000313" key="9">
    <source>
        <dbReference type="EnsemblMetazoa" id="XP_038064854.1"/>
    </source>
</evidence>
<keyword evidence="1" id="KW-0808">Transferase</keyword>
<evidence type="ECO:0000256" key="6">
    <source>
        <dbReference type="PROSITE-ProRule" id="PRU00047"/>
    </source>
</evidence>
<evidence type="ECO:0000256" key="4">
    <source>
        <dbReference type="ARBA" id="ARBA00022759"/>
    </source>
</evidence>
<protein>
    <recommendedName>
        <fullName evidence="11">CCHC-type domain-containing protein</fullName>
    </recommendedName>
</protein>
<accession>A0A914AN51</accession>
<evidence type="ECO:0008006" key="11">
    <source>
        <dbReference type="Google" id="ProtNLM"/>
    </source>
</evidence>
<keyword evidence="4" id="KW-0255">Endonuclease</keyword>
<keyword evidence="6" id="KW-0862">Zinc</keyword>
<dbReference type="GeneID" id="119735219"/>
<dbReference type="PANTHER" id="PTHR37984:SF5">
    <property type="entry name" value="PROTEIN NYNRIN-LIKE"/>
    <property type="match status" value="1"/>
</dbReference>
<keyword evidence="6" id="KW-0863">Zinc-finger</keyword>
<dbReference type="AlphaFoldDB" id="A0A914AN51"/>
<evidence type="ECO:0000256" key="2">
    <source>
        <dbReference type="ARBA" id="ARBA00022695"/>
    </source>
</evidence>
<feature type="domain" description="Peptidase A2" evidence="8">
    <location>
        <begin position="142"/>
        <end position="220"/>
    </location>
</feature>
<dbReference type="PROSITE" id="PS50175">
    <property type="entry name" value="ASP_PROT_RETROV"/>
    <property type="match status" value="1"/>
</dbReference>
<dbReference type="GO" id="GO:0004519">
    <property type="term" value="F:endonuclease activity"/>
    <property type="evidence" value="ECO:0007669"/>
    <property type="project" value="UniProtKB-KW"/>
</dbReference>
<sequence length="253" mass="28421">MSPVLPSQDFEQRHHPFPAQCLQGGVRANKRRYYARLGAKSKPCYRCGKGNHHSDKCRFKNNTCFNCQKRGHIASVCISGKGGKTPHVKQMSSAVDSNFTESDENASDVDMITPVYSLFGCSTDRQGMKAIKVTMSVDNNDLVMKVDTGAALSLVSEQTFKSRWPNANLQKTKLKLRTYIGEQVSVLGNFNVEVDYNARMFNLPLLVVKGDGPNLLGRNWLQTGSKSTFCTRLLVLRKYSKLILQYLRMSWVP</sequence>
<proteinExistence type="predicted"/>
<dbReference type="PANTHER" id="PTHR37984">
    <property type="entry name" value="PROTEIN CBG26694"/>
    <property type="match status" value="1"/>
</dbReference>
<evidence type="ECO:0000256" key="5">
    <source>
        <dbReference type="ARBA" id="ARBA00022801"/>
    </source>
</evidence>
<dbReference type="InterPro" id="IPR050951">
    <property type="entry name" value="Retrovirus_Pol_polyprotein"/>
</dbReference>
<evidence type="ECO:0000256" key="1">
    <source>
        <dbReference type="ARBA" id="ARBA00022679"/>
    </source>
</evidence>
<evidence type="ECO:0000313" key="10">
    <source>
        <dbReference type="Proteomes" id="UP000887568"/>
    </source>
</evidence>
<dbReference type="GO" id="GO:0008270">
    <property type="term" value="F:zinc ion binding"/>
    <property type="evidence" value="ECO:0007669"/>
    <property type="project" value="UniProtKB-KW"/>
</dbReference>
<evidence type="ECO:0000259" key="7">
    <source>
        <dbReference type="PROSITE" id="PS50158"/>
    </source>
</evidence>
<reference evidence="9" key="1">
    <citation type="submission" date="2022-11" db="UniProtKB">
        <authorList>
            <consortium name="EnsemblMetazoa"/>
        </authorList>
    </citation>
    <scope>IDENTIFICATION</scope>
</reference>
<dbReference type="Gene3D" id="2.40.70.10">
    <property type="entry name" value="Acid Proteases"/>
    <property type="match status" value="1"/>
</dbReference>
<dbReference type="Pfam" id="PF00098">
    <property type="entry name" value="zf-CCHC"/>
    <property type="match status" value="1"/>
</dbReference>
<dbReference type="OMA" id="CQADERA"/>
<keyword evidence="3" id="KW-0540">Nuclease</keyword>
<dbReference type="Gene3D" id="4.10.60.10">
    <property type="entry name" value="Zinc finger, CCHC-type"/>
    <property type="match status" value="1"/>
</dbReference>
<dbReference type="PROSITE" id="PS50158">
    <property type="entry name" value="ZF_CCHC"/>
    <property type="match status" value="2"/>
</dbReference>
<dbReference type="InterPro" id="IPR001995">
    <property type="entry name" value="Peptidase_A2_cat"/>
</dbReference>
<dbReference type="SUPFAM" id="SSF57756">
    <property type="entry name" value="Retrovirus zinc finger-like domains"/>
    <property type="match status" value="1"/>
</dbReference>